<dbReference type="AlphaFoldDB" id="A0A480B0E4"/>
<protein>
    <recommendedName>
        <fullName evidence="1">Chalcone isomerase domain-containing protein</fullName>
    </recommendedName>
</protein>
<keyword evidence="3" id="KW-1185">Reference proteome</keyword>
<name>A0A480B0E4_9BURK</name>
<dbReference type="Proteomes" id="UP000301751">
    <property type="component" value="Unassembled WGS sequence"/>
</dbReference>
<reference evidence="3" key="1">
    <citation type="submission" date="2019-03" db="EMBL/GenBank/DDBJ databases">
        <title>Aquabacterium pictum sp.nov., the first bacteriochlorophyll a-containing freshwater bacterium in the genus Aquabacterium of the class Betaproteobacteria.</title>
        <authorList>
            <person name="Hirose S."/>
            <person name="Tank M."/>
            <person name="Hara E."/>
            <person name="Tamaki H."/>
            <person name="Takaichi S."/>
            <person name="Haruta S."/>
            <person name="Hanada S."/>
        </authorList>
    </citation>
    <scope>NUCLEOTIDE SEQUENCE [LARGE SCALE GENOMIC DNA]</scope>
    <source>
        <strain evidence="3">W35</strain>
    </source>
</reference>
<dbReference type="InterPro" id="IPR016087">
    <property type="entry name" value="Chalcone_isomerase"/>
</dbReference>
<evidence type="ECO:0000313" key="3">
    <source>
        <dbReference type="Proteomes" id="UP000301751"/>
    </source>
</evidence>
<feature type="domain" description="Chalcone isomerase" evidence="1">
    <location>
        <begin position="56"/>
        <end position="192"/>
    </location>
</feature>
<dbReference type="EMBL" id="BJCL01000020">
    <property type="protein sequence ID" value="GCL65807.1"/>
    <property type="molecule type" value="Genomic_DNA"/>
</dbReference>
<organism evidence="2 3">
    <name type="scientific">Pseudaquabacterium pictum</name>
    <dbReference type="NCBI Taxonomy" id="2315236"/>
    <lineage>
        <taxon>Bacteria</taxon>
        <taxon>Pseudomonadati</taxon>
        <taxon>Pseudomonadota</taxon>
        <taxon>Betaproteobacteria</taxon>
        <taxon>Burkholderiales</taxon>
        <taxon>Sphaerotilaceae</taxon>
        <taxon>Pseudaquabacterium</taxon>
    </lineage>
</organism>
<comment type="caution">
    <text evidence="2">The sequence shown here is derived from an EMBL/GenBank/DDBJ whole genome shotgun (WGS) entry which is preliminary data.</text>
</comment>
<gene>
    <name evidence="2" type="ORF">AQPW35_48880</name>
</gene>
<proteinExistence type="predicted"/>
<dbReference type="Pfam" id="PF16036">
    <property type="entry name" value="Chalcone_3"/>
    <property type="match status" value="1"/>
</dbReference>
<evidence type="ECO:0000313" key="2">
    <source>
        <dbReference type="EMBL" id="GCL65807.1"/>
    </source>
</evidence>
<sequence>MRHPAAPVRPRCGTTRRACLAALTGGVLLSAGVAVRARSDMAAPPELAGELPGAHLRGSGAMRFLGMRIYDARLWAPAAVNGDGASQPLALELVYARNIKADLIVSSSLREMQRLATFSAEQSARWTQAMTPLFPNVKPGDRITGIQRPGQSARFYFNGALRGEVADAEFTRLFFGIWLSPRTSDPQLRQQLVSGGA</sequence>
<dbReference type="RefSeq" id="WP_228027295.1">
    <property type="nucleotide sequence ID" value="NZ_BJCL01000020.1"/>
</dbReference>
<accession>A0A480B0E4</accession>
<evidence type="ECO:0000259" key="1">
    <source>
        <dbReference type="Pfam" id="PF16036"/>
    </source>
</evidence>